<name>A0A0M4LD56_9GAMM</name>
<evidence type="ECO:0000313" key="6">
    <source>
        <dbReference type="EMBL" id="ALE01794.1"/>
    </source>
</evidence>
<evidence type="ECO:0000256" key="2">
    <source>
        <dbReference type="ARBA" id="ARBA00010740"/>
    </source>
</evidence>
<keyword evidence="4" id="KW-0690">Ribosome biogenesis</keyword>
<dbReference type="EMBL" id="CP006911">
    <property type="protein sequence ID" value="ALE01794.1"/>
    <property type="molecule type" value="Genomic_DNA"/>
</dbReference>
<evidence type="ECO:0000256" key="4">
    <source>
        <dbReference type="ARBA" id="ARBA00022517"/>
    </source>
</evidence>
<dbReference type="PANTHER" id="PTHR38099:SF1">
    <property type="entry name" value="LARGE RIBOSOMAL RNA SUBUNIT ACCUMULATION PROTEIN YCED"/>
    <property type="match status" value="1"/>
</dbReference>
<sequence length="174" mass="19813">MEKSTQLPKTIKVFNFAKKEVNLHGEYKIANVPRVSDLARNNEDNLKVNLSFHLENGKTPCVKGIINSKIVLDCQRCLDALNLDLKVFFNLAFVRYESQAEGLDKVYEVYVLGEDEEINTLDLISDELLLSLPMAPSHKFDCSLKVESEIKVEKVHENPFDVLKNIKIADFGKE</sequence>
<dbReference type="KEGG" id="tsn:W908_03895"/>
<dbReference type="AlphaFoldDB" id="A0A0M4LD56"/>
<dbReference type="InterPro" id="IPR003772">
    <property type="entry name" value="YceD"/>
</dbReference>
<dbReference type="STRING" id="1125411.W908_03895"/>
<comment type="similarity">
    <text evidence="2">Belongs to the DUF177 domain family.</text>
</comment>
<dbReference type="RefSeq" id="WP_053820007.1">
    <property type="nucleotide sequence ID" value="NZ_CP006911.1"/>
</dbReference>
<dbReference type="GO" id="GO:0042254">
    <property type="term" value="P:ribosome biogenesis"/>
    <property type="evidence" value="ECO:0007669"/>
    <property type="project" value="UniProtKB-KW"/>
</dbReference>
<reference evidence="6 7" key="1">
    <citation type="journal article" date="2015" name="Genome Announc.">
        <title>Genome Sequence of 'Candidatus Thioglobus singularis' Strain PS1, a Mixotroph from the SUP05 Clade of Marine Gammaproteobacteria.</title>
        <authorList>
            <person name="Marshall K.T."/>
            <person name="Morris R.M."/>
        </authorList>
    </citation>
    <scope>NUCLEOTIDE SEQUENCE [LARGE SCALE GENOMIC DNA]</scope>
    <source>
        <strain evidence="6 7">PS1</strain>
    </source>
</reference>
<dbReference type="PANTHER" id="PTHR38099">
    <property type="entry name" value="LARGE RIBOSOMAL RNA SUBUNIT ACCUMULATION PROTEIN YCED"/>
    <property type="match status" value="1"/>
</dbReference>
<evidence type="ECO:0000256" key="1">
    <source>
        <dbReference type="ARBA" id="ARBA00002868"/>
    </source>
</evidence>
<dbReference type="GO" id="GO:0005829">
    <property type="term" value="C:cytosol"/>
    <property type="evidence" value="ECO:0007669"/>
    <property type="project" value="TreeGrafter"/>
</dbReference>
<comment type="function">
    <text evidence="1">Plays a role in synthesis, processing and/or stability of 23S rRNA.</text>
</comment>
<dbReference type="Pfam" id="PF02620">
    <property type="entry name" value="YceD"/>
    <property type="match status" value="1"/>
</dbReference>
<dbReference type="InterPro" id="IPR039255">
    <property type="entry name" value="YceD_bac"/>
</dbReference>
<proteinExistence type="inferred from homology"/>
<gene>
    <name evidence="6" type="ORF">W908_03895</name>
</gene>
<dbReference type="OrthoDB" id="9786771at2"/>
<keyword evidence="7" id="KW-1185">Reference proteome</keyword>
<evidence type="ECO:0000313" key="7">
    <source>
        <dbReference type="Proteomes" id="UP000068905"/>
    </source>
</evidence>
<organism evidence="6 7">
    <name type="scientific">Candidatus Pseudothioglobus singularis PS1</name>
    <dbReference type="NCBI Taxonomy" id="1125411"/>
    <lineage>
        <taxon>Bacteria</taxon>
        <taxon>Pseudomonadati</taxon>
        <taxon>Pseudomonadota</taxon>
        <taxon>Gammaproteobacteria</taxon>
        <taxon>Candidatus Pseudothioglobaceae</taxon>
        <taxon>Candidatus Pseudothioglobus</taxon>
    </lineage>
</organism>
<dbReference type="Proteomes" id="UP000068905">
    <property type="component" value="Chromosome"/>
</dbReference>
<evidence type="ECO:0000256" key="3">
    <source>
        <dbReference type="ARBA" id="ARBA00015716"/>
    </source>
</evidence>
<accession>A0A0M4LD56</accession>
<evidence type="ECO:0000256" key="5">
    <source>
        <dbReference type="ARBA" id="ARBA00031841"/>
    </source>
</evidence>
<protein>
    <recommendedName>
        <fullName evidence="3">Large ribosomal RNA subunit accumulation protein YceD</fullName>
    </recommendedName>
    <alternativeName>
        <fullName evidence="5">23S rRNA accumulation protein YceD</fullName>
    </alternativeName>
</protein>